<dbReference type="Proteomes" id="UP000054845">
    <property type="component" value="Unassembled WGS sequence"/>
</dbReference>
<evidence type="ECO:0000313" key="1">
    <source>
        <dbReference type="EMBL" id="CEH18004.1"/>
    </source>
</evidence>
<reference evidence="1 2" key="1">
    <citation type="submission" date="2014-09" db="EMBL/GenBank/DDBJ databases">
        <authorList>
            <person name="Magalhaes I.L.F."/>
            <person name="Oliveira U."/>
            <person name="Santos F.R."/>
            <person name="Vidigal T.H.D.A."/>
            <person name="Brescovit A.D."/>
            <person name="Santos A.J."/>
        </authorList>
    </citation>
    <scope>NUCLEOTIDE SEQUENCE [LARGE SCALE GENOMIC DNA]</scope>
</reference>
<dbReference type="AlphaFoldDB" id="A0A0P1BMB8"/>
<name>A0A0P1BMB8_9BASI</name>
<keyword evidence="2" id="KW-1185">Reference proteome</keyword>
<protein>
    <submittedName>
        <fullName evidence="1">Uncharacterized protein</fullName>
    </submittedName>
</protein>
<dbReference type="EMBL" id="CCYA01000269">
    <property type="protein sequence ID" value="CEH18004.1"/>
    <property type="molecule type" value="Genomic_DNA"/>
</dbReference>
<accession>A0A0P1BMB8</accession>
<sequence>MLRVVRSTVFDLAAHNAFLRLALQPTRHETPKAAPPHLAALAHNATSARRRSPSLAAASIPFLLS</sequence>
<proteinExistence type="predicted"/>
<organism evidence="1 2">
    <name type="scientific">Ceraceosorus bombacis</name>
    <dbReference type="NCBI Taxonomy" id="401625"/>
    <lineage>
        <taxon>Eukaryota</taxon>
        <taxon>Fungi</taxon>
        <taxon>Dikarya</taxon>
        <taxon>Basidiomycota</taxon>
        <taxon>Ustilaginomycotina</taxon>
        <taxon>Exobasidiomycetes</taxon>
        <taxon>Ceraceosorales</taxon>
        <taxon>Ceraceosoraceae</taxon>
        <taxon>Ceraceosorus</taxon>
    </lineage>
</organism>
<evidence type="ECO:0000313" key="2">
    <source>
        <dbReference type="Proteomes" id="UP000054845"/>
    </source>
</evidence>